<dbReference type="Gene3D" id="2.30.30.240">
    <property type="entry name" value="PRC-barrel domain"/>
    <property type="match status" value="1"/>
</dbReference>
<dbReference type="Gene3D" id="2.40.30.60">
    <property type="entry name" value="RimM"/>
    <property type="match status" value="1"/>
</dbReference>
<comment type="subunit">
    <text evidence="5">Binds ribosomal protein uS19.</text>
</comment>
<dbReference type="InterPro" id="IPR009000">
    <property type="entry name" value="Transl_B-barrel_sf"/>
</dbReference>
<dbReference type="Pfam" id="PF01782">
    <property type="entry name" value="RimM"/>
    <property type="match status" value="1"/>
</dbReference>
<keyword evidence="4 5" id="KW-0143">Chaperone</keyword>
<keyword evidence="9" id="KW-1185">Reference proteome</keyword>
<proteinExistence type="inferred from homology"/>
<evidence type="ECO:0000259" key="7">
    <source>
        <dbReference type="Pfam" id="PF24986"/>
    </source>
</evidence>
<dbReference type="EMBL" id="BOMB01000001">
    <property type="protein sequence ID" value="GID09114.1"/>
    <property type="molecule type" value="Genomic_DNA"/>
</dbReference>
<feature type="domain" description="RimM N-terminal" evidence="6">
    <location>
        <begin position="4"/>
        <end position="90"/>
    </location>
</feature>
<evidence type="ECO:0000313" key="8">
    <source>
        <dbReference type="EMBL" id="GID09114.1"/>
    </source>
</evidence>
<dbReference type="GO" id="GO:0042274">
    <property type="term" value="P:ribosomal small subunit biogenesis"/>
    <property type="evidence" value="ECO:0007669"/>
    <property type="project" value="UniProtKB-UniRule"/>
</dbReference>
<dbReference type="SUPFAM" id="SSF50447">
    <property type="entry name" value="Translation proteins"/>
    <property type="match status" value="1"/>
</dbReference>
<dbReference type="InterPro" id="IPR056792">
    <property type="entry name" value="PRC_RimM"/>
</dbReference>
<comment type="function">
    <text evidence="5">An accessory protein needed during the final step in the assembly of 30S ribosomal subunit, possibly for assembly of the head region. Essential for efficient processing of 16S rRNA. May be needed both before and after RbfA during the maturation of 16S rRNA. It has affinity for free ribosomal 30S subunits but not for 70S ribosomes.</text>
</comment>
<dbReference type="InterPro" id="IPR036976">
    <property type="entry name" value="RimM_N_sf"/>
</dbReference>
<sequence>MHLTVGRIVRPHGVRGEVLVDVRTDDPVERFTAGSVLDTDPAPRGPLTVEYSRGQTVSAGRVRLIVAFAEITDRNAAEDARGTSLLVDSAELTDPDDPDEFHDHQLVGLTAVDADGAEVGEVVRVEHLPASDLLVVRCPDGHDALVPFVSAIVPEIDVPAGRIVLTPPDGLLDL</sequence>
<evidence type="ECO:0000259" key="6">
    <source>
        <dbReference type="Pfam" id="PF01782"/>
    </source>
</evidence>
<keyword evidence="2 5" id="KW-0690">Ribosome biogenesis</keyword>
<evidence type="ECO:0000256" key="5">
    <source>
        <dbReference type="HAMAP-Rule" id="MF_00014"/>
    </source>
</evidence>
<protein>
    <recommendedName>
        <fullName evidence="5">Ribosome maturation factor RimM</fullName>
    </recommendedName>
</protein>
<dbReference type="InterPro" id="IPR011961">
    <property type="entry name" value="RimM"/>
</dbReference>
<evidence type="ECO:0000313" key="9">
    <source>
        <dbReference type="Proteomes" id="UP000612808"/>
    </source>
</evidence>
<dbReference type="PANTHER" id="PTHR33692">
    <property type="entry name" value="RIBOSOME MATURATION FACTOR RIMM"/>
    <property type="match status" value="1"/>
</dbReference>
<dbReference type="AlphaFoldDB" id="A0A8J3J2R3"/>
<accession>A0A8J3J2R3</accession>
<comment type="similarity">
    <text evidence="5">Belongs to the RimM family.</text>
</comment>
<dbReference type="Pfam" id="PF24986">
    <property type="entry name" value="PRC_RimM"/>
    <property type="match status" value="1"/>
</dbReference>
<feature type="domain" description="Ribosome maturation factor RimM PRC barrel" evidence="7">
    <location>
        <begin position="104"/>
        <end position="171"/>
    </location>
</feature>
<comment type="caution">
    <text evidence="8">The sequence shown here is derived from an EMBL/GenBank/DDBJ whole genome shotgun (WGS) entry which is preliminary data.</text>
</comment>
<evidence type="ECO:0000256" key="4">
    <source>
        <dbReference type="ARBA" id="ARBA00023186"/>
    </source>
</evidence>
<dbReference type="Proteomes" id="UP000612808">
    <property type="component" value="Unassembled WGS sequence"/>
</dbReference>
<keyword evidence="1 5" id="KW-0963">Cytoplasm</keyword>
<evidence type="ECO:0000256" key="2">
    <source>
        <dbReference type="ARBA" id="ARBA00022517"/>
    </source>
</evidence>
<dbReference type="PANTHER" id="PTHR33692:SF1">
    <property type="entry name" value="RIBOSOME MATURATION FACTOR RIMM"/>
    <property type="match status" value="1"/>
</dbReference>
<keyword evidence="3 5" id="KW-0698">rRNA processing</keyword>
<dbReference type="InterPro" id="IPR011033">
    <property type="entry name" value="PRC_barrel-like_sf"/>
</dbReference>
<reference evidence="8" key="1">
    <citation type="submission" date="2021-01" db="EMBL/GenBank/DDBJ databases">
        <title>Whole genome shotgun sequence of Actinocatenispora rupis NBRC 107355.</title>
        <authorList>
            <person name="Komaki H."/>
            <person name="Tamura T."/>
        </authorList>
    </citation>
    <scope>NUCLEOTIDE SEQUENCE</scope>
    <source>
        <strain evidence="8">NBRC 107355</strain>
    </source>
</reference>
<dbReference type="HAMAP" id="MF_00014">
    <property type="entry name" value="Ribosome_mat_RimM"/>
    <property type="match status" value="1"/>
</dbReference>
<evidence type="ECO:0000256" key="1">
    <source>
        <dbReference type="ARBA" id="ARBA00022490"/>
    </source>
</evidence>
<dbReference type="GO" id="GO:0005737">
    <property type="term" value="C:cytoplasm"/>
    <property type="evidence" value="ECO:0007669"/>
    <property type="project" value="UniProtKB-SubCell"/>
</dbReference>
<dbReference type="RefSeq" id="WP_203653850.1">
    <property type="nucleotide sequence ID" value="NZ_BAAAZM010000031.1"/>
</dbReference>
<dbReference type="InterPro" id="IPR002676">
    <property type="entry name" value="RimM_N"/>
</dbReference>
<dbReference type="GO" id="GO:0043022">
    <property type="term" value="F:ribosome binding"/>
    <property type="evidence" value="ECO:0007669"/>
    <property type="project" value="InterPro"/>
</dbReference>
<dbReference type="SUPFAM" id="SSF50346">
    <property type="entry name" value="PRC-barrel domain"/>
    <property type="match status" value="1"/>
</dbReference>
<name>A0A8J3J2R3_9ACTN</name>
<evidence type="ECO:0000256" key="3">
    <source>
        <dbReference type="ARBA" id="ARBA00022552"/>
    </source>
</evidence>
<organism evidence="8 9">
    <name type="scientific">Actinocatenispora rupis</name>
    <dbReference type="NCBI Taxonomy" id="519421"/>
    <lineage>
        <taxon>Bacteria</taxon>
        <taxon>Bacillati</taxon>
        <taxon>Actinomycetota</taxon>
        <taxon>Actinomycetes</taxon>
        <taxon>Micromonosporales</taxon>
        <taxon>Micromonosporaceae</taxon>
        <taxon>Actinocatenispora</taxon>
    </lineage>
</organism>
<dbReference type="GO" id="GO:0006364">
    <property type="term" value="P:rRNA processing"/>
    <property type="evidence" value="ECO:0007669"/>
    <property type="project" value="UniProtKB-UniRule"/>
</dbReference>
<comment type="domain">
    <text evidence="5">The PRC barrel domain binds ribosomal protein uS19.</text>
</comment>
<comment type="subcellular location">
    <subcellularLocation>
        <location evidence="5">Cytoplasm</location>
    </subcellularLocation>
</comment>
<dbReference type="GO" id="GO:0005840">
    <property type="term" value="C:ribosome"/>
    <property type="evidence" value="ECO:0007669"/>
    <property type="project" value="InterPro"/>
</dbReference>
<gene>
    <name evidence="5 8" type="primary">rimM</name>
    <name evidence="8" type="ORF">Aru02nite_00030</name>
</gene>
<dbReference type="NCBIfam" id="TIGR02273">
    <property type="entry name" value="16S_RimM"/>
    <property type="match status" value="1"/>
</dbReference>